<gene>
    <name evidence="1" type="ORF">PtrM4_137060</name>
</gene>
<reference evidence="1 2" key="1">
    <citation type="journal article" date="2018" name="BMC Genomics">
        <title>Comparative genomics of the wheat fungal pathogen Pyrenophora tritici-repentis reveals chromosomal variations and genome plasticity.</title>
        <authorList>
            <person name="Moolhuijzen P."/>
            <person name="See P.T."/>
            <person name="Hane J.K."/>
            <person name="Shi G."/>
            <person name="Liu Z."/>
            <person name="Oliver R.P."/>
            <person name="Moffat C.S."/>
        </authorList>
    </citation>
    <scope>NUCLEOTIDE SEQUENCE [LARGE SCALE GENOMIC DNA]</scope>
    <source>
        <strain evidence="1">M4</strain>
    </source>
</reference>
<dbReference type="Proteomes" id="UP000245464">
    <property type="component" value="Chromosome 8"/>
</dbReference>
<dbReference type="RefSeq" id="XP_065960248.1">
    <property type="nucleotide sequence ID" value="XM_066109326.1"/>
</dbReference>
<name>A0A834VKJ1_9PLEO</name>
<evidence type="ECO:0000313" key="1">
    <source>
        <dbReference type="EMBL" id="KAF7567115.1"/>
    </source>
</evidence>
<evidence type="ECO:0000313" key="2">
    <source>
        <dbReference type="Proteomes" id="UP000245464"/>
    </source>
</evidence>
<comment type="caution">
    <text evidence="1">The sequence shown here is derived from an EMBL/GenBank/DDBJ whole genome shotgun (WGS) entry which is preliminary data.</text>
</comment>
<organism evidence="1 2">
    <name type="scientific">Pyrenophora tritici-repentis</name>
    <dbReference type="NCBI Taxonomy" id="45151"/>
    <lineage>
        <taxon>Eukaryota</taxon>
        <taxon>Fungi</taxon>
        <taxon>Dikarya</taxon>
        <taxon>Ascomycota</taxon>
        <taxon>Pezizomycotina</taxon>
        <taxon>Dothideomycetes</taxon>
        <taxon>Pleosporomycetidae</taxon>
        <taxon>Pleosporales</taxon>
        <taxon>Pleosporineae</taxon>
        <taxon>Pleosporaceae</taxon>
        <taxon>Pyrenophora</taxon>
    </lineage>
</organism>
<protein>
    <submittedName>
        <fullName evidence="1">Uncharacterized protein</fullName>
    </submittedName>
</protein>
<accession>A0A834VKJ1</accession>
<dbReference type="GeneID" id="90957681"/>
<dbReference type="EMBL" id="NQIK02000008">
    <property type="protein sequence ID" value="KAF7567115.1"/>
    <property type="molecule type" value="Genomic_DNA"/>
</dbReference>
<dbReference type="KEGG" id="ptrr:90957681"/>
<proteinExistence type="predicted"/>
<sequence length="35" mass="3639">MLAATVTANRCGIVNVEFECEKLTLGASLSVKVNG</sequence>
<dbReference type="AlphaFoldDB" id="A0A834VKJ1"/>